<dbReference type="InterPro" id="IPR013106">
    <property type="entry name" value="Ig_V-set"/>
</dbReference>
<dbReference type="Proteomes" id="UP000694910">
    <property type="component" value="Unplaced"/>
</dbReference>
<sequence>MEPPSAPAHRGHGHWQRLLLAVSLLTFWNPPTTVQLTIESVPSKAAEGKDVILLVHNLPGRLVGFGWYKGDRVDSSQQIATYVIGRQVIIPGPVYSGRETIYPNGSLLFQNVTQKDTGYYTLRVIKTTLLTEVGMGQLRVYHSVAQPSIQASNTIVTEYKDAVVLTCLTRDAGISIQWFFNNQSLWLTERMKLSQDNSTLTIDPVRREDAGDYQCEVSNPVSSSKSDLITLAVSCE</sequence>
<organism evidence="7 8">
    <name type="scientific">Ceratotherium simum simum</name>
    <name type="common">Southern white rhinoceros</name>
    <dbReference type="NCBI Taxonomy" id="73337"/>
    <lineage>
        <taxon>Eukaryota</taxon>
        <taxon>Metazoa</taxon>
        <taxon>Chordata</taxon>
        <taxon>Craniata</taxon>
        <taxon>Vertebrata</taxon>
        <taxon>Euteleostomi</taxon>
        <taxon>Mammalia</taxon>
        <taxon>Eutheria</taxon>
        <taxon>Laurasiatheria</taxon>
        <taxon>Perissodactyla</taxon>
        <taxon>Rhinocerotidae</taxon>
        <taxon>Ceratotherium</taxon>
    </lineage>
</organism>
<name>A0ABM1DG25_CERSS</name>
<dbReference type="InterPro" id="IPR013783">
    <property type="entry name" value="Ig-like_fold"/>
</dbReference>
<dbReference type="InterPro" id="IPR003599">
    <property type="entry name" value="Ig_sub"/>
</dbReference>
<dbReference type="PROSITE" id="PS50835">
    <property type="entry name" value="IG_LIKE"/>
    <property type="match status" value="1"/>
</dbReference>
<accession>A0ABM1DG25</accession>
<evidence type="ECO:0000256" key="2">
    <source>
        <dbReference type="ARBA" id="ARBA00023180"/>
    </source>
</evidence>
<evidence type="ECO:0000256" key="1">
    <source>
        <dbReference type="ARBA" id="ARBA00022729"/>
    </source>
</evidence>
<dbReference type="RefSeq" id="XP_014650756.1">
    <property type="nucleotide sequence ID" value="XM_014795270.1"/>
</dbReference>
<evidence type="ECO:0000256" key="3">
    <source>
        <dbReference type="ARBA" id="ARBA00023319"/>
    </source>
</evidence>
<dbReference type="CDD" id="cd05740">
    <property type="entry name" value="IgI_hCEACAM_2_4_6_like"/>
    <property type="match status" value="1"/>
</dbReference>
<evidence type="ECO:0000256" key="4">
    <source>
        <dbReference type="ARBA" id="ARBA00038222"/>
    </source>
</evidence>
<gene>
    <name evidence="8" type="primary">LOC101399247</name>
</gene>
<evidence type="ECO:0000313" key="8">
    <source>
        <dbReference type="RefSeq" id="XP_014650756.1"/>
    </source>
</evidence>
<dbReference type="GeneID" id="101399247"/>
<keyword evidence="2" id="KW-0325">Glycoprotein</keyword>
<proteinExistence type="inferred from homology"/>
<dbReference type="InterPro" id="IPR050831">
    <property type="entry name" value="CEA_cell_adhesion"/>
</dbReference>
<dbReference type="SMART" id="SM00409">
    <property type="entry name" value="IG"/>
    <property type="match status" value="2"/>
</dbReference>
<dbReference type="Pfam" id="PF07686">
    <property type="entry name" value="V-set"/>
    <property type="match status" value="1"/>
</dbReference>
<evidence type="ECO:0000313" key="7">
    <source>
        <dbReference type="Proteomes" id="UP000694910"/>
    </source>
</evidence>
<feature type="chain" id="PRO_5046570123" evidence="5">
    <location>
        <begin position="36"/>
        <end position="236"/>
    </location>
</feature>
<keyword evidence="1 5" id="KW-0732">Signal</keyword>
<dbReference type="InterPro" id="IPR036179">
    <property type="entry name" value="Ig-like_dom_sf"/>
</dbReference>
<keyword evidence="7" id="KW-1185">Reference proteome</keyword>
<keyword evidence="3" id="KW-0393">Immunoglobulin domain</keyword>
<dbReference type="InterPro" id="IPR007110">
    <property type="entry name" value="Ig-like_dom"/>
</dbReference>
<dbReference type="SUPFAM" id="SSF48726">
    <property type="entry name" value="Immunoglobulin"/>
    <property type="match status" value="2"/>
</dbReference>
<evidence type="ECO:0000256" key="5">
    <source>
        <dbReference type="SAM" id="SignalP"/>
    </source>
</evidence>
<feature type="signal peptide" evidence="5">
    <location>
        <begin position="1"/>
        <end position="35"/>
    </location>
</feature>
<dbReference type="SMART" id="SM00408">
    <property type="entry name" value="IGc2"/>
    <property type="match status" value="1"/>
</dbReference>
<evidence type="ECO:0000259" key="6">
    <source>
        <dbReference type="PROSITE" id="PS50835"/>
    </source>
</evidence>
<dbReference type="Pfam" id="PF13927">
    <property type="entry name" value="Ig_3"/>
    <property type="match status" value="1"/>
</dbReference>
<dbReference type="CDD" id="cd05774">
    <property type="entry name" value="IgV_CEACAM_D1"/>
    <property type="match status" value="1"/>
</dbReference>
<comment type="similarity">
    <text evidence="4">Belongs to the immunoglobulin superfamily. CEA family.</text>
</comment>
<dbReference type="PANTHER" id="PTHR44427:SF1">
    <property type="entry name" value="CARCINOEMBRYONIC ANTIGEN-RELATED CELL ADHESION MOLECULE 1"/>
    <property type="match status" value="1"/>
</dbReference>
<dbReference type="InterPro" id="IPR003598">
    <property type="entry name" value="Ig_sub2"/>
</dbReference>
<reference evidence="8" key="1">
    <citation type="submission" date="2025-08" db="UniProtKB">
        <authorList>
            <consortium name="RefSeq"/>
        </authorList>
    </citation>
    <scope>IDENTIFICATION</scope>
</reference>
<dbReference type="PANTHER" id="PTHR44427">
    <property type="entry name" value="CARCINOEMBRYONIC ANTIGEN-RELATED CELL ADHESION MOLECULE 19"/>
    <property type="match status" value="1"/>
</dbReference>
<protein>
    <submittedName>
        <fullName evidence="8">Carcinoembryonic antigen-related cell adhesion molecule 21-like isoform X2</fullName>
    </submittedName>
</protein>
<feature type="domain" description="Ig-like" evidence="6">
    <location>
        <begin position="147"/>
        <end position="232"/>
    </location>
</feature>
<dbReference type="Gene3D" id="2.60.40.10">
    <property type="entry name" value="Immunoglobulins"/>
    <property type="match status" value="2"/>
</dbReference>